<name>A0A8S1GYY8_9PELO</name>
<protein>
    <submittedName>
        <fullName evidence="2">Uncharacterized protein</fullName>
    </submittedName>
</protein>
<evidence type="ECO:0000313" key="2">
    <source>
        <dbReference type="EMBL" id="CAD6188447.1"/>
    </source>
</evidence>
<evidence type="ECO:0000256" key="1">
    <source>
        <dbReference type="SAM" id="MobiDB-lite"/>
    </source>
</evidence>
<feature type="region of interest" description="Disordered" evidence="1">
    <location>
        <begin position="106"/>
        <end position="128"/>
    </location>
</feature>
<dbReference type="Proteomes" id="UP000835052">
    <property type="component" value="Unassembled WGS sequence"/>
</dbReference>
<keyword evidence="3" id="KW-1185">Reference proteome</keyword>
<dbReference type="AlphaFoldDB" id="A0A8S1GYY8"/>
<organism evidence="2 3">
    <name type="scientific">Caenorhabditis auriculariae</name>
    <dbReference type="NCBI Taxonomy" id="2777116"/>
    <lineage>
        <taxon>Eukaryota</taxon>
        <taxon>Metazoa</taxon>
        <taxon>Ecdysozoa</taxon>
        <taxon>Nematoda</taxon>
        <taxon>Chromadorea</taxon>
        <taxon>Rhabditida</taxon>
        <taxon>Rhabditina</taxon>
        <taxon>Rhabditomorpha</taxon>
        <taxon>Rhabditoidea</taxon>
        <taxon>Rhabditidae</taxon>
        <taxon>Peloderinae</taxon>
        <taxon>Caenorhabditis</taxon>
    </lineage>
</organism>
<reference evidence="2" key="1">
    <citation type="submission" date="2020-10" db="EMBL/GenBank/DDBJ databases">
        <authorList>
            <person name="Kikuchi T."/>
        </authorList>
    </citation>
    <scope>NUCLEOTIDE SEQUENCE</scope>
    <source>
        <strain evidence="2">NKZ352</strain>
    </source>
</reference>
<evidence type="ECO:0000313" key="3">
    <source>
        <dbReference type="Proteomes" id="UP000835052"/>
    </source>
</evidence>
<gene>
    <name evidence="2" type="ORF">CAUJ_LOCUS4366</name>
</gene>
<feature type="compositionally biased region" description="Basic and acidic residues" evidence="1">
    <location>
        <begin position="116"/>
        <end position="128"/>
    </location>
</feature>
<dbReference type="EMBL" id="CAJGYM010000008">
    <property type="protein sequence ID" value="CAD6188447.1"/>
    <property type="molecule type" value="Genomic_DNA"/>
</dbReference>
<sequence>MGSWRRLPTIMKHKSQASPTSSGRVDGGNSDAVAVDVCATSSVYGDQASQPTHTYTLIPASDLCRAATVSSAPFLALLFTLTTEPPAVSTRIHHSYTLGHRSSATMSQGFSSMDEAPSRDFTESRKAERDSKTILQKVSLLGVILNMRSMGVRRQN</sequence>
<accession>A0A8S1GYY8</accession>
<comment type="caution">
    <text evidence="2">The sequence shown here is derived from an EMBL/GenBank/DDBJ whole genome shotgun (WGS) entry which is preliminary data.</text>
</comment>
<feature type="region of interest" description="Disordered" evidence="1">
    <location>
        <begin position="1"/>
        <end position="29"/>
    </location>
</feature>
<proteinExistence type="predicted"/>